<feature type="compositionally biased region" description="Basic and acidic residues" evidence="1">
    <location>
        <begin position="68"/>
        <end position="78"/>
    </location>
</feature>
<name>A0AAF0EV18_9BASI</name>
<dbReference type="AlphaFoldDB" id="A0AAF0EV18"/>
<feature type="compositionally biased region" description="Low complexity" evidence="1">
    <location>
        <begin position="109"/>
        <end position="118"/>
    </location>
</feature>
<evidence type="ECO:0000313" key="3">
    <source>
        <dbReference type="Proteomes" id="UP001219933"/>
    </source>
</evidence>
<feature type="compositionally biased region" description="Polar residues" evidence="1">
    <location>
        <begin position="230"/>
        <end position="246"/>
    </location>
</feature>
<sequence>MSGAGDLTAGDTAAALQSGLFVSHSVSTVYEDELGEQSRDTAAAFAGSSSGTGRTDNDNMSETLAVEENLRRWSENERMRRRSSRMRRSIRHDAPPSAGGAGGLVRKLSSISISSQQQDPADSPIEMVPSSGFMRTSKYNRVSDSTDNSLSPNAGTPQLPTIESGMFRRDESFGDLASPSFDDIANAGTYRALNKGKGRAVYAQPQNTSDVDLSSQHSARRKPFPLVTAGGQSSRQYRQSHMQLPPQSVAADPSATSYVSSPFDDGERLTSANSMSTMNKILPDTSMQDVRLYAQSSSTLNVLSRENEDRPSWYWSDLLCGCGMFSSVDDEDEQAGRTNPME</sequence>
<feature type="compositionally biased region" description="Polar residues" evidence="1">
    <location>
        <begin position="205"/>
        <end position="217"/>
    </location>
</feature>
<dbReference type="Proteomes" id="UP001219933">
    <property type="component" value="Chromosome 3"/>
</dbReference>
<accession>A0AAF0EV18</accession>
<proteinExistence type="predicted"/>
<feature type="compositionally biased region" description="Low complexity" evidence="1">
    <location>
        <begin position="41"/>
        <end position="54"/>
    </location>
</feature>
<gene>
    <name evidence="2" type="ORF">MCUN1_002012</name>
</gene>
<protein>
    <submittedName>
        <fullName evidence="2">Uncharacterized protein</fullName>
    </submittedName>
</protein>
<dbReference type="EMBL" id="CP119879">
    <property type="protein sequence ID" value="WFD35162.1"/>
    <property type="molecule type" value="Genomic_DNA"/>
</dbReference>
<organism evidence="2 3">
    <name type="scientific">Malassezia cuniculi</name>
    <dbReference type="NCBI Taxonomy" id="948313"/>
    <lineage>
        <taxon>Eukaryota</taxon>
        <taxon>Fungi</taxon>
        <taxon>Dikarya</taxon>
        <taxon>Basidiomycota</taxon>
        <taxon>Ustilaginomycotina</taxon>
        <taxon>Malasseziomycetes</taxon>
        <taxon>Malasseziales</taxon>
        <taxon>Malasseziaceae</taxon>
        <taxon>Malassezia</taxon>
    </lineage>
</organism>
<feature type="region of interest" description="Disordered" evidence="1">
    <location>
        <begin position="205"/>
        <end position="270"/>
    </location>
</feature>
<evidence type="ECO:0000256" key="1">
    <source>
        <dbReference type="SAM" id="MobiDB-lite"/>
    </source>
</evidence>
<keyword evidence="3" id="KW-1185">Reference proteome</keyword>
<reference evidence="2" key="1">
    <citation type="submission" date="2023-03" db="EMBL/GenBank/DDBJ databases">
        <title>Mating type loci evolution in Malassezia.</title>
        <authorList>
            <person name="Coelho M.A."/>
        </authorList>
    </citation>
    <scope>NUCLEOTIDE SEQUENCE</scope>
    <source>
        <strain evidence="2">CBS 11721</strain>
    </source>
</reference>
<feature type="compositionally biased region" description="Polar residues" evidence="1">
    <location>
        <begin position="133"/>
        <end position="161"/>
    </location>
</feature>
<feature type="compositionally biased region" description="Basic residues" evidence="1">
    <location>
        <begin position="79"/>
        <end position="90"/>
    </location>
</feature>
<evidence type="ECO:0000313" key="2">
    <source>
        <dbReference type="EMBL" id="WFD35162.1"/>
    </source>
</evidence>
<feature type="region of interest" description="Disordered" evidence="1">
    <location>
        <begin position="32"/>
        <end position="163"/>
    </location>
</feature>